<dbReference type="PROSITE" id="PS50011">
    <property type="entry name" value="PROTEIN_KINASE_DOM"/>
    <property type="match status" value="1"/>
</dbReference>
<dbReference type="AlphaFoldDB" id="A0A5C3M3E5"/>
<dbReference type="SUPFAM" id="SSF56112">
    <property type="entry name" value="Protein kinase-like (PK-like)"/>
    <property type="match status" value="1"/>
</dbReference>
<keyword evidence="4" id="KW-1185">Reference proteome</keyword>
<sequence length="451" mass="50372">MSKLSYSTFLNANGHSWNWLHCSSQSLSLASSSSRTPSIIPDISEYDEKVLTAATKNCLPDVLEGSVSQGQFNGPIRGTYVCDTCPVGVRHPDSPRCPSQNFNKHPCGSALMDNDNGPRGSWDNQRDLTSISGTQSIQRSRSPIRKRSTLDEVTQTSDLTAEITIISEYAVAYGGFSDIYLGVWDDGYSPLPKIAIKLLRAFTRQDVDLDRARKRLNREVNVWKRLQHPNIAEFLGVSFPMGGRPALVMRWYENGTAPEYLKLHLDANKFRFVLDVASGLEYLHTRQPPVIHGDLKGNNTLVSDDSKVVLTDFGLSRLVEELTVQSGNTTNSIAGSIRWQAPELIFDEPEEGSTASKVTFPGDIYALGSTIYELLTGHIPYYSQLLDWVVIQHISAGRSPVREDDRAILEEYPGMLDLINRCWALKPQDRPDITEVVRLLDDIGKRIYKPP</sequence>
<keyword evidence="3" id="KW-0418">Kinase</keyword>
<dbReference type="Gene3D" id="1.10.510.10">
    <property type="entry name" value="Transferase(Phosphotransferase) domain 1"/>
    <property type="match status" value="1"/>
</dbReference>
<reference evidence="3 4" key="1">
    <citation type="journal article" date="2019" name="Nat. Ecol. Evol.">
        <title>Megaphylogeny resolves global patterns of mushroom evolution.</title>
        <authorList>
            <person name="Varga T."/>
            <person name="Krizsan K."/>
            <person name="Foldi C."/>
            <person name="Dima B."/>
            <person name="Sanchez-Garcia M."/>
            <person name="Sanchez-Ramirez S."/>
            <person name="Szollosi G.J."/>
            <person name="Szarkandi J.G."/>
            <person name="Papp V."/>
            <person name="Albert L."/>
            <person name="Andreopoulos W."/>
            <person name="Angelini C."/>
            <person name="Antonin V."/>
            <person name="Barry K.W."/>
            <person name="Bougher N.L."/>
            <person name="Buchanan P."/>
            <person name="Buyck B."/>
            <person name="Bense V."/>
            <person name="Catcheside P."/>
            <person name="Chovatia M."/>
            <person name="Cooper J."/>
            <person name="Damon W."/>
            <person name="Desjardin D."/>
            <person name="Finy P."/>
            <person name="Geml J."/>
            <person name="Haridas S."/>
            <person name="Hughes K."/>
            <person name="Justo A."/>
            <person name="Karasinski D."/>
            <person name="Kautmanova I."/>
            <person name="Kiss B."/>
            <person name="Kocsube S."/>
            <person name="Kotiranta H."/>
            <person name="LaButti K.M."/>
            <person name="Lechner B.E."/>
            <person name="Liimatainen K."/>
            <person name="Lipzen A."/>
            <person name="Lukacs Z."/>
            <person name="Mihaltcheva S."/>
            <person name="Morgado L.N."/>
            <person name="Niskanen T."/>
            <person name="Noordeloos M.E."/>
            <person name="Ohm R.A."/>
            <person name="Ortiz-Santana B."/>
            <person name="Ovrebo C."/>
            <person name="Racz N."/>
            <person name="Riley R."/>
            <person name="Savchenko A."/>
            <person name="Shiryaev A."/>
            <person name="Soop K."/>
            <person name="Spirin V."/>
            <person name="Szebenyi C."/>
            <person name="Tomsovsky M."/>
            <person name="Tulloss R.E."/>
            <person name="Uehling J."/>
            <person name="Grigoriev I.V."/>
            <person name="Vagvolgyi C."/>
            <person name="Papp T."/>
            <person name="Martin F.M."/>
            <person name="Miettinen O."/>
            <person name="Hibbett D.S."/>
            <person name="Nagy L.G."/>
        </authorList>
    </citation>
    <scope>NUCLEOTIDE SEQUENCE [LARGE SCALE GENOMIC DNA]</scope>
    <source>
        <strain evidence="3 4">CBS 166.37</strain>
    </source>
</reference>
<dbReference type="EMBL" id="ML213620">
    <property type="protein sequence ID" value="TFK35601.1"/>
    <property type="molecule type" value="Genomic_DNA"/>
</dbReference>
<dbReference type="InterPro" id="IPR051681">
    <property type="entry name" value="Ser/Thr_Kinases-Pseudokinases"/>
</dbReference>
<dbReference type="PANTHER" id="PTHR44329:SF214">
    <property type="entry name" value="PROTEIN KINASE DOMAIN-CONTAINING PROTEIN"/>
    <property type="match status" value="1"/>
</dbReference>
<feature type="region of interest" description="Disordered" evidence="1">
    <location>
        <begin position="116"/>
        <end position="147"/>
    </location>
</feature>
<feature type="domain" description="Protein kinase" evidence="2">
    <location>
        <begin position="165"/>
        <end position="451"/>
    </location>
</feature>
<protein>
    <submittedName>
        <fullName evidence="3">Kinase-like domain-containing protein</fullName>
    </submittedName>
</protein>
<dbReference type="GO" id="GO:0005524">
    <property type="term" value="F:ATP binding"/>
    <property type="evidence" value="ECO:0007669"/>
    <property type="project" value="InterPro"/>
</dbReference>
<dbReference type="PANTHER" id="PTHR44329">
    <property type="entry name" value="SERINE/THREONINE-PROTEIN KINASE TNNI3K-RELATED"/>
    <property type="match status" value="1"/>
</dbReference>
<proteinExistence type="predicted"/>
<dbReference type="OrthoDB" id="346907at2759"/>
<dbReference type="STRING" id="68775.A0A5C3M3E5"/>
<dbReference type="InterPro" id="IPR011009">
    <property type="entry name" value="Kinase-like_dom_sf"/>
</dbReference>
<keyword evidence="3" id="KW-0808">Transferase</keyword>
<feature type="compositionally biased region" description="Polar residues" evidence="1">
    <location>
        <begin position="127"/>
        <end position="141"/>
    </location>
</feature>
<evidence type="ECO:0000313" key="4">
    <source>
        <dbReference type="Proteomes" id="UP000308652"/>
    </source>
</evidence>
<dbReference type="InterPro" id="IPR000719">
    <property type="entry name" value="Prot_kinase_dom"/>
</dbReference>
<dbReference type="Proteomes" id="UP000308652">
    <property type="component" value="Unassembled WGS sequence"/>
</dbReference>
<dbReference type="GO" id="GO:0004674">
    <property type="term" value="F:protein serine/threonine kinase activity"/>
    <property type="evidence" value="ECO:0007669"/>
    <property type="project" value="TreeGrafter"/>
</dbReference>
<dbReference type="PROSITE" id="PS00108">
    <property type="entry name" value="PROTEIN_KINASE_ST"/>
    <property type="match status" value="1"/>
</dbReference>
<name>A0A5C3M3E5_9AGAR</name>
<dbReference type="InterPro" id="IPR001245">
    <property type="entry name" value="Ser-Thr/Tyr_kinase_cat_dom"/>
</dbReference>
<evidence type="ECO:0000259" key="2">
    <source>
        <dbReference type="PROSITE" id="PS50011"/>
    </source>
</evidence>
<dbReference type="Pfam" id="PF07714">
    <property type="entry name" value="PK_Tyr_Ser-Thr"/>
    <property type="match status" value="1"/>
</dbReference>
<accession>A0A5C3M3E5</accession>
<organism evidence="3 4">
    <name type="scientific">Crucibulum laeve</name>
    <dbReference type="NCBI Taxonomy" id="68775"/>
    <lineage>
        <taxon>Eukaryota</taxon>
        <taxon>Fungi</taxon>
        <taxon>Dikarya</taxon>
        <taxon>Basidiomycota</taxon>
        <taxon>Agaricomycotina</taxon>
        <taxon>Agaricomycetes</taxon>
        <taxon>Agaricomycetidae</taxon>
        <taxon>Agaricales</taxon>
        <taxon>Agaricineae</taxon>
        <taxon>Nidulariaceae</taxon>
        <taxon>Crucibulum</taxon>
    </lineage>
</organism>
<dbReference type="SMART" id="SM00220">
    <property type="entry name" value="S_TKc"/>
    <property type="match status" value="1"/>
</dbReference>
<dbReference type="CDD" id="cd14014">
    <property type="entry name" value="STKc_PknB_like"/>
    <property type="match status" value="1"/>
</dbReference>
<evidence type="ECO:0000256" key="1">
    <source>
        <dbReference type="SAM" id="MobiDB-lite"/>
    </source>
</evidence>
<gene>
    <name evidence="3" type="ORF">BDQ12DRAFT_725891</name>
</gene>
<evidence type="ECO:0000313" key="3">
    <source>
        <dbReference type="EMBL" id="TFK35601.1"/>
    </source>
</evidence>
<dbReference type="InterPro" id="IPR008271">
    <property type="entry name" value="Ser/Thr_kinase_AS"/>
</dbReference>